<evidence type="ECO:0000313" key="2">
    <source>
        <dbReference type="EMBL" id="KAK1849391.1"/>
    </source>
</evidence>
<keyword evidence="3" id="KW-1185">Reference proteome</keyword>
<reference evidence="2" key="1">
    <citation type="submission" date="2023-01" db="EMBL/GenBank/DDBJ databases">
        <title>Colletotrichum chrysophilum M932 genome sequence.</title>
        <authorList>
            <person name="Baroncelli R."/>
        </authorList>
    </citation>
    <scope>NUCLEOTIDE SEQUENCE</scope>
    <source>
        <strain evidence="2">M932</strain>
    </source>
</reference>
<proteinExistence type="predicted"/>
<comment type="caution">
    <text evidence="2">The sequence shown here is derived from an EMBL/GenBank/DDBJ whole genome shotgun (WGS) entry which is preliminary data.</text>
</comment>
<protein>
    <submittedName>
        <fullName evidence="2">Uncharacterized protein</fullName>
    </submittedName>
</protein>
<accession>A0AAD9ELX9</accession>
<sequence length="117" mass="12431">MFDNLEVSWAVVATGQTERGRWGRLTALLCSEARPGHEVAKVRRGEEDGGRNGESVAGVWHNQPMKHEANSSRSSSAILARPAQTKSPKSPVVPGGSGAAPKALPPLIYRPVARPPS</sequence>
<evidence type="ECO:0000256" key="1">
    <source>
        <dbReference type="SAM" id="MobiDB-lite"/>
    </source>
</evidence>
<organism evidence="2 3">
    <name type="scientific">Colletotrichum chrysophilum</name>
    <dbReference type="NCBI Taxonomy" id="1836956"/>
    <lineage>
        <taxon>Eukaryota</taxon>
        <taxon>Fungi</taxon>
        <taxon>Dikarya</taxon>
        <taxon>Ascomycota</taxon>
        <taxon>Pezizomycotina</taxon>
        <taxon>Sordariomycetes</taxon>
        <taxon>Hypocreomycetidae</taxon>
        <taxon>Glomerellales</taxon>
        <taxon>Glomerellaceae</taxon>
        <taxon>Colletotrichum</taxon>
        <taxon>Colletotrichum gloeosporioides species complex</taxon>
    </lineage>
</organism>
<dbReference type="Proteomes" id="UP001243330">
    <property type="component" value="Unassembled WGS sequence"/>
</dbReference>
<name>A0AAD9ELX9_9PEZI</name>
<dbReference type="AlphaFoldDB" id="A0AAD9ELX9"/>
<gene>
    <name evidence="2" type="ORF">CCHR01_07988</name>
</gene>
<dbReference type="EMBL" id="JAQOWY010000145">
    <property type="protein sequence ID" value="KAK1849391.1"/>
    <property type="molecule type" value="Genomic_DNA"/>
</dbReference>
<feature type="compositionally biased region" description="Basic and acidic residues" evidence="1">
    <location>
        <begin position="39"/>
        <end position="51"/>
    </location>
</feature>
<evidence type="ECO:0000313" key="3">
    <source>
        <dbReference type="Proteomes" id="UP001243330"/>
    </source>
</evidence>
<feature type="region of interest" description="Disordered" evidence="1">
    <location>
        <begin position="39"/>
        <end position="117"/>
    </location>
</feature>